<evidence type="ECO:0000313" key="9">
    <source>
        <dbReference type="EMBL" id="CAF4028761.1"/>
    </source>
</evidence>
<gene>
    <name evidence="11" type="ORF">BYL167_LOCUS52869</name>
    <name evidence="2" type="ORF">CJN711_LOCUS13862</name>
    <name evidence="7" type="ORF">GIL414_LOCUS7750</name>
    <name evidence="3" type="ORF">KQP761_LOCUS17989</name>
    <name evidence="5" type="ORF">MBJ925_LOCUS10555</name>
    <name evidence="10" type="ORF">OVN521_LOCUS23081</name>
    <name evidence="9" type="ORF">SMN809_LOCUS13459</name>
    <name evidence="8" type="ORF">UXM345_LOCUS17727</name>
    <name evidence="4" type="ORF">WKI299_LOCUS4281</name>
    <name evidence="6" type="ORF">XDN619_LOCUS15682</name>
</gene>
<evidence type="ECO:0000313" key="8">
    <source>
        <dbReference type="EMBL" id="CAF4026815.1"/>
    </source>
</evidence>
<evidence type="ECO:0000313" key="5">
    <source>
        <dbReference type="EMBL" id="CAF2035083.1"/>
    </source>
</evidence>
<evidence type="ECO:0008006" key="14">
    <source>
        <dbReference type="Google" id="ProtNLM"/>
    </source>
</evidence>
<dbReference type="Proteomes" id="UP000663855">
    <property type="component" value="Unassembled WGS sequence"/>
</dbReference>
<dbReference type="Proteomes" id="UP000681967">
    <property type="component" value="Unassembled WGS sequence"/>
</dbReference>
<keyword evidence="13" id="KW-1185">Reference proteome</keyword>
<organism evidence="3 12">
    <name type="scientific">Rotaria magnacalcarata</name>
    <dbReference type="NCBI Taxonomy" id="392030"/>
    <lineage>
        <taxon>Eukaryota</taxon>
        <taxon>Metazoa</taxon>
        <taxon>Spiralia</taxon>
        <taxon>Gnathifera</taxon>
        <taxon>Rotifera</taxon>
        <taxon>Eurotatoria</taxon>
        <taxon>Bdelloidea</taxon>
        <taxon>Philodinida</taxon>
        <taxon>Philodinidae</taxon>
        <taxon>Rotaria</taxon>
    </lineage>
</organism>
<evidence type="ECO:0000313" key="6">
    <source>
        <dbReference type="EMBL" id="CAF2086021.1"/>
    </source>
</evidence>
<evidence type="ECO:0000313" key="3">
    <source>
        <dbReference type="EMBL" id="CAF1555706.1"/>
    </source>
</evidence>
<accession>A0A815XC12</accession>
<sequence length="106" mass="11701">MLDKSLKLIHLFCGLAGSKSTLLRSPGDVKLDSLGNLYVTDTVNHRIQFFRAGESNGTTIACVTLSPSSSSTQLTFWIGSRQSIQCACRRLWRSSNTKVFTLLMKS</sequence>
<dbReference type="InterPro" id="IPR001258">
    <property type="entry name" value="NHL_repeat"/>
</dbReference>
<dbReference type="EMBL" id="CAJNRG010006434">
    <property type="protein sequence ID" value="CAF2086021.1"/>
    <property type="molecule type" value="Genomic_DNA"/>
</dbReference>
<dbReference type="EMBL" id="CAJOBI010005324">
    <property type="protein sequence ID" value="CAF4028761.1"/>
    <property type="molecule type" value="Genomic_DNA"/>
</dbReference>
<keyword evidence="1" id="KW-0677">Repeat</keyword>
<protein>
    <recommendedName>
        <fullName evidence="14">NHL repeat-containing protein 2</fullName>
    </recommendedName>
</protein>
<dbReference type="EMBL" id="CAJOBF010002329">
    <property type="protein sequence ID" value="CAF4026815.1"/>
    <property type="molecule type" value="Genomic_DNA"/>
</dbReference>
<proteinExistence type="predicted"/>
<reference evidence="3" key="1">
    <citation type="submission" date="2021-02" db="EMBL/GenBank/DDBJ databases">
        <authorList>
            <person name="Nowell W R."/>
        </authorList>
    </citation>
    <scope>NUCLEOTIDE SEQUENCE</scope>
</reference>
<evidence type="ECO:0000313" key="4">
    <source>
        <dbReference type="EMBL" id="CAF1991260.1"/>
    </source>
</evidence>
<dbReference type="Proteomes" id="UP000663824">
    <property type="component" value="Unassembled WGS sequence"/>
</dbReference>
<dbReference type="EMBL" id="CAJNRF010001023">
    <property type="protein sequence ID" value="CAF1991260.1"/>
    <property type="molecule type" value="Genomic_DNA"/>
</dbReference>
<evidence type="ECO:0000313" key="2">
    <source>
        <dbReference type="EMBL" id="CAF1238328.1"/>
    </source>
</evidence>
<dbReference type="Proteomes" id="UP000681720">
    <property type="component" value="Unassembled WGS sequence"/>
</dbReference>
<dbReference type="InterPro" id="IPR011042">
    <property type="entry name" value="6-blade_b-propeller_TolB-like"/>
</dbReference>
<dbReference type="EMBL" id="CAJOBG010005148">
    <property type="protein sequence ID" value="CAF4141226.1"/>
    <property type="molecule type" value="Genomic_DNA"/>
</dbReference>
<dbReference type="EMBL" id="CAJNRE010004509">
    <property type="protein sequence ID" value="CAF2035083.1"/>
    <property type="molecule type" value="Genomic_DNA"/>
</dbReference>
<evidence type="ECO:0000313" key="11">
    <source>
        <dbReference type="EMBL" id="CAF4918611.1"/>
    </source>
</evidence>
<dbReference type="Proteomes" id="UP000663866">
    <property type="component" value="Unassembled WGS sequence"/>
</dbReference>
<comment type="caution">
    <text evidence="3">The sequence shown here is derived from an EMBL/GenBank/DDBJ whole genome shotgun (WGS) entry which is preliminary data.</text>
</comment>
<dbReference type="EMBL" id="CAJOBJ010002409">
    <property type="protein sequence ID" value="CAF3924551.1"/>
    <property type="molecule type" value="Genomic_DNA"/>
</dbReference>
<dbReference type="EMBL" id="CAJNOV010006182">
    <property type="protein sequence ID" value="CAF1238328.1"/>
    <property type="molecule type" value="Genomic_DNA"/>
</dbReference>
<dbReference type="Proteomes" id="UP000676336">
    <property type="component" value="Unassembled WGS sequence"/>
</dbReference>
<dbReference type="Proteomes" id="UP000663842">
    <property type="component" value="Unassembled WGS sequence"/>
</dbReference>
<evidence type="ECO:0000313" key="7">
    <source>
        <dbReference type="EMBL" id="CAF3924551.1"/>
    </source>
</evidence>
<evidence type="ECO:0000313" key="13">
    <source>
        <dbReference type="Proteomes" id="UP000663866"/>
    </source>
</evidence>
<evidence type="ECO:0000256" key="1">
    <source>
        <dbReference type="ARBA" id="ARBA00022737"/>
    </source>
</evidence>
<dbReference type="Proteomes" id="UP000663834">
    <property type="component" value="Unassembled WGS sequence"/>
</dbReference>
<dbReference type="EMBL" id="CAJOBH010173592">
    <property type="protein sequence ID" value="CAF4918611.1"/>
    <property type="molecule type" value="Genomic_DNA"/>
</dbReference>
<dbReference type="Pfam" id="PF01436">
    <property type="entry name" value="NHL"/>
    <property type="match status" value="1"/>
</dbReference>
<name>A0A815XC12_9BILA</name>
<dbReference type="EMBL" id="CAJNOW010009134">
    <property type="protein sequence ID" value="CAF1555706.1"/>
    <property type="molecule type" value="Genomic_DNA"/>
</dbReference>
<dbReference type="Gene3D" id="2.120.10.30">
    <property type="entry name" value="TolB, C-terminal domain"/>
    <property type="match status" value="1"/>
</dbReference>
<evidence type="ECO:0000313" key="12">
    <source>
        <dbReference type="Proteomes" id="UP000663834"/>
    </source>
</evidence>
<dbReference type="Proteomes" id="UP000663856">
    <property type="component" value="Unassembled WGS sequence"/>
</dbReference>
<dbReference type="Proteomes" id="UP000663887">
    <property type="component" value="Unassembled WGS sequence"/>
</dbReference>
<evidence type="ECO:0000313" key="10">
    <source>
        <dbReference type="EMBL" id="CAF4141226.1"/>
    </source>
</evidence>
<dbReference type="AlphaFoldDB" id="A0A815XC12"/>